<evidence type="ECO:0000256" key="9">
    <source>
        <dbReference type="ARBA" id="ARBA00024802"/>
    </source>
</evidence>
<keyword evidence="11" id="KW-0479">Metal-binding</keyword>
<dbReference type="GO" id="GO:0046872">
    <property type="term" value="F:metal ion binding"/>
    <property type="evidence" value="ECO:0007669"/>
    <property type="project" value="UniProtKB-KW"/>
</dbReference>
<feature type="binding site" evidence="11 12">
    <location>
        <position position="57"/>
    </location>
    <ligand>
        <name>ATP</name>
        <dbReference type="ChEBI" id="CHEBI:30616"/>
    </ligand>
</feature>
<evidence type="ECO:0000256" key="6">
    <source>
        <dbReference type="ARBA" id="ARBA00022777"/>
    </source>
</evidence>
<dbReference type="GO" id="GO:0004550">
    <property type="term" value="F:nucleoside diphosphate kinase activity"/>
    <property type="evidence" value="ECO:0007669"/>
    <property type="project" value="UniProtKB-UniRule"/>
</dbReference>
<sequence length="141" mass="15778">MEQTFVMIKPDGVKLGLIGTIIQRFEHKRLRLVRAEMMQLSLEQAKAHYLDLAHKPFFHDLLQFITSGEVMAMVWEGPNAVKAARCLIGATNPLESPSGTIRGDFALELDSNIIHGSDSVENAAREIQLYFPDYYAAKSVS</sequence>
<keyword evidence="7 11" id="KW-0067">ATP-binding</keyword>
<evidence type="ECO:0000256" key="4">
    <source>
        <dbReference type="ARBA" id="ARBA00022679"/>
    </source>
</evidence>
<accession>A0A920CUR3</accession>
<dbReference type="EMBL" id="BOSE01000005">
    <property type="protein sequence ID" value="GIP17302.1"/>
    <property type="molecule type" value="Genomic_DNA"/>
</dbReference>
<dbReference type="Proteomes" id="UP000683139">
    <property type="component" value="Unassembled WGS sequence"/>
</dbReference>
<dbReference type="GO" id="GO:0005524">
    <property type="term" value="F:ATP binding"/>
    <property type="evidence" value="ECO:0007669"/>
    <property type="project" value="UniProtKB-UniRule"/>
</dbReference>
<gene>
    <name evidence="16" type="primary">ndk_3</name>
    <name evidence="11" type="synonym">ndk</name>
    <name evidence="16" type="ORF">J40TS1_29440</name>
</gene>
<dbReference type="SMART" id="SM00562">
    <property type="entry name" value="NDK"/>
    <property type="match status" value="1"/>
</dbReference>
<reference evidence="16" key="1">
    <citation type="submission" date="2021-03" db="EMBL/GenBank/DDBJ databases">
        <title>Antimicrobial resistance genes in bacteria isolated from Japanese honey, and their potential for conferring macrolide and lincosamide resistance in the American foulbrood pathogen Paenibacillus larvae.</title>
        <authorList>
            <person name="Okamoto M."/>
            <person name="Kumagai M."/>
            <person name="Kanamori H."/>
            <person name="Takamatsu D."/>
        </authorList>
    </citation>
    <scope>NUCLEOTIDE SEQUENCE</scope>
    <source>
        <strain evidence="16">J40TS1</strain>
    </source>
</reference>
<dbReference type="RefSeq" id="WP_213516478.1">
    <property type="nucleotide sequence ID" value="NZ_BOSE01000005.1"/>
</dbReference>
<feature type="binding site" evidence="11 12">
    <location>
        <position position="112"/>
    </location>
    <ligand>
        <name>ATP</name>
        <dbReference type="ChEBI" id="CHEBI:30616"/>
    </ligand>
</feature>
<evidence type="ECO:0000256" key="7">
    <source>
        <dbReference type="ARBA" id="ARBA00022840"/>
    </source>
</evidence>
<dbReference type="AlphaFoldDB" id="A0A920CUR3"/>
<evidence type="ECO:0000256" key="2">
    <source>
        <dbReference type="ARBA" id="ARBA00008142"/>
    </source>
</evidence>
<dbReference type="NCBIfam" id="NF001908">
    <property type="entry name" value="PRK00668.1"/>
    <property type="match status" value="1"/>
</dbReference>
<dbReference type="SUPFAM" id="SSF54919">
    <property type="entry name" value="Nucleoside diphosphate kinase, NDK"/>
    <property type="match status" value="1"/>
</dbReference>
<feature type="domain" description="Nucleoside diphosphate kinase-like" evidence="15">
    <location>
        <begin position="1"/>
        <end position="138"/>
    </location>
</feature>
<dbReference type="FunFam" id="3.30.70.141:FF:000002">
    <property type="entry name" value="Nucleoside diphosphate kinase"/>
    <property type="match status" value="1"/>
</dbReference>
<feature type="active site" description="Pros-phosphohistidine intermediate" evidence="11 12">
    <location>
        <position position="115"/>
    </location>
</feature>
<evidence type="ECO:0000256" key="8">
    <source>
        <dbReference type="ARBA" id="ARBA00023080"/>
    </source>
</evidence>
<dbReference type="InterPro" id="IPR034907">
    <property type="entry name" value="NDK-like_dom"/>
</dbReference>
<dbReference type="Pfam" id="PF00334">
    <property type="entry name" value="NDK"/>
    <property type="match status" value="1"/>
</dbReference>
<evidence type="ECO:0000256" key="12">
    <source>
        <dbReference type="PROSITE-ProRule" id="PRU00706"/>
    </source>
</evidence>
<comment type="catalytic activity">
    <reaction evidence="11 14">
        <text>a 2'-deoxyribonucleoside 5'-diphosphate + ATP = a 2'-deoxyribonucleoside 5'-triphosphate + ADP</text>
        <dbReference type="Rhea" id="RHEA:44640"/>
        <dbReference type="ChEBI" id="CHEBI:30616"/>
        <dbReference type="ChEBI" id="CHEBI:61560"/>
        <dbReference type="ChEBI" id="CHEBI:73316"/>
        <dbReference type="ChEBI" id="CHEBI:456216"/>
        <dbReference type="EC" id="2.7.4.6"/>
    </reaction>
</comment>
<dbReference type="PRINTS" id="PR01243">
    <property type="entry name" value="NUCDPKINASE"/>
</dbReference>
<dbReference type="InterPro" id="IPR001564">
    <property type="entry name" value="Nucleoside_diP_kinase"/>
</dbReference>
<dbReference type="GO" id="GO:0006228">
    <property type="term" value="P:UTP biosynthetic process"/>
    <property type="evidence" value="ECO:0007669"/>
    <property type="project" value="UniProtKB-UniRule"/>
</dbReference>
<keyword evidence="17" id="KW-1185">Reference proteome</keyword>
<dbReference type="GO" id="GO:0006183">
    <property type="term" value="P:GTP biosynthetic process"/>
    <property type="evidence" value="ECO:0007669"/>
    <property type="project" value="UniProtKB-UniRule"/>
</dbReference>
<feature type="binding site" evidence="11 12">
    <location>
        <position position="102"/>
    </location>
    <ligand>
        <name>ATP</name>
        <dbReference type="ChEBI" id="CHEBI:30616"/>
    </ligand>
</feature>
<dbReference type="GO" id="GO:0006241">
    <property type="term" value="P:CTP biosynthetic process"/>
    <property type="evidence" value="ECO:0007669"/>
    <property type="project" value="UniProtKB-UniRule"/>
</dbReference>
<comment type="function">
    <text evidence="9">(Microbial infection) Catalyzes the phosphorylation of dZDP to dZTP, when the bacterium is infected by a phage that produces the substrate for the synthesis of dZTP (2- amino-2'-deoxyadenosine 5'-triphosphate), which is then used by the phage as a DNA polymerase substrate.</text>
</comment>
<evidence type="ECO:0000313" key="17">
    <source>
        <dbReference type="Proteomes" id="UP000683139"/>
    </source>
</evidence>
<dbReference type="PROSITE" id="PS51374">
    <property type="entry name" value="NDPK_LIKE"/>
    <property type="match status" value="1"/>
</dbReference>
<evidence type="ECO:0000256" key="10">
    <source>
        <dbReference type="ARBA" id="ARBA00047945"/>
    </source>
</evidence>
<organism evidence="16 17">
    <name type="scientific">Paenibacillus montaniterrae</name>
    <dbReference type="NCBI Taxonomy" id="429341"/>
    <lineage>
        <taxon>Bacteria</taxon>
        <taxon>Bacillati</taxon>
        <taxon>Bacillota</taxon>
        <taxon>Bacilli</taxon>
        <taxon>Bacillales</taxon>
        <taxon>Paenibacillaceae</taxon>
        <taxon>Paenibacillus</taxon>
    </lineage>
</organism>
<dbReference type="InterPro" id="IPR023005">
    <property type="entry name" value="Nucleoside_diP_kinase_AS"/>
</dbReference>
<evidence type="ECO:0000256" key="13">
    <source>
        <dbReference type="RuleBase" id="RU004011"/>
    </source>
</evidence>
<comment type="cofactor">
    <cofactor evidence="1 11">
        <name>Mg(2+)</name>
        <dbReference type="ChEBI" id="CHEBI:18420"/>
    </cofactor>
</comment>
<proteinExistence type="inferred from homology"/>
<dbReference type="PROSITE" id="PS00469">
    <property type="entry name" value="NDPK"/>
    <property type="match status" value="1"/>
</dbReference>
<keyword evidence="4 11" id="KW-0808">Transferase</keyword>
<dbReference type="CDD" id="cd04413">
    <property type="entry name" value="NDPk_I"/>
    <property type="match status" value="1"/>
</dbReference>
<feature type="binding site" evidence="11 12">
    <location>
        <position position="9"/>
    </location>
    <ligand>
        <name>ATP</name>
        <dbReference type="ChEBI" id="CHEBI:30616"/>
    </ligand>
</feature>
<comment type="caution">
    <text evidence="16">The sequence shown here is derived from an EMBL/GenBank/DDBJ whole genome shotgun (WGS) entry which is preliminary data.</text>
</comment>
<comment type="function">
    <text evidence="11">Major role in the synthesis of nucleoside triphosphates other than ATP. The ATP gamma phosphate is transferred to the NDP beta phosphate via a ping-pong mechanism, using a phosphorylated active-site intermediate.</text>
</comment>
<evidence type="ECO:0000313" key="16">
    <source>
        <dbReference type="EMBL" id="GIP17302.1"/>
    </source>
</evidence>
<comment type="catalytic activity">
    <reaction evidence="10">
        <text>dZDP + ATP = dZTP + ADP</text>
        <dbReference type="Rhea" id="RHEA:67644"/>
        <dbReference type="ChEBI" id="CHEBI:30616"/>
        <dbReference type="ChEBI" id="CHEBI:172929"/>
        <dbReference type="ChEBI" id="CHEBI:172931"/>
        <dbReference type="ChEBI" id="CHEBI:456216"/>
    </reaction>
</comment>
<keyword evidence="3 11" id="KW-0597">Phosphoprotein</keyword>
<dbReference type="HAMAP" id="MF_00451">
    <property type="entry name" value="NDP_kinase"/>
    <property type="match status" value="1"/>
</dbReference>
<feature type="binding site" evidence="11 12">
    <location>
        <position position="85"/>
    </location>
    <ligand>
        <name>ATP</name>
        <dbReference type="ChEBI" id="CHEBI:30616"/>
    </ligand>
</feature>
<keyword evidence="6 11" id="KW-0418">Kinase</keyword>
<comment type="subunit">
    <text evidence="11">Homotetramer.</text>
</comment>
<keyword evidence="8 11" id="KW-0546">Nucleotide metabolism</keyword>
<comment type="subcellular location">
    <subcellularLocation>
        <location evidence="11">Cytoplasm</location>
    </subcellularLocation>
</comment>
<evidence type="ECO:0000256" key="1">
    <source>
        <dbReference type="ARBA" id="ARBA00001946"/>
    </source>
</evidence>
<comment type="similarity">
    <text evidence="2 11 12 13">Belongs to the NDK family.</text>
</comment>
<dbReference type="PANTHER" id="PTHR11349">
    <property type="entry name" value="NUCLEOSIDE DIPHOSPHATE KINASE"/>
    <property type="match status" value="1"/>
</dbReference>
<name>A0A920CUR3_9BACL</name>
<evidence type="ECO:0000256" key="3">
    <source>
        <dbReference type="ARBA" id="ARBA00022553"/>
    </source>
</evidence>
<keyword evidence="11" id="KW-0963">Cytoplasm</keyword>
<keyword evidence="5 11" id="KW-0547">Nucleotide-binding</keyword>
<evidence type="ECO:0000259" key="15">
    <source>
        <dbReference type="SMART" id="SM00562"/>
    </source>
</evidence>
<dbReference type="EC" id="2.7.4.6" evidence="11 14"/>
<dbReference type="Gene3D" id="3.30.70.141">
    <property type="entry name" value="Nucleoside diphosphate kinase-like domain"/>
    <property type="match status" value="1"/>
</dbReference>
<evidence type="ECO:0000256" key="11">
    <source>
        <dbReference type="HAMAP-Rule" id="MF_00451"/>
    </source>
</evidence>
<evidence type="ECO:0000256" key="5">
    <source>
        <dbReference type="ARBA" id="ARBA00022741"/>
    </source>
</evidence>
<comment type="catalytic activity">
    <reaction evidence="11">
        <text>a ribonucleoside 5'-diphosphate + ATP = a ribonucleoside 5'-triphosphate + ADP</text>
        <dbReference type="Rhea" id="RHEA:18113"/>
        <dbReference type="ChEBI" id="CHEBI:30616"/>
        <dbReference type="ChEBI" id="CHEBI:57930"/>
        <dbReference type="ChEBI" id="CHEBI:61557"/>
        <dbReference type="ChEBI" id="CHEBI:456216"/>
        <dbReference type="EC" id="2.7.4.6"/>
    </reaction>
</comment>
<keyword evidence="11" id="KW-0460">Magnesium</keyword>
<feature type="binding site" evidence="11 12">
    <location>
        <position position="91"/>
    </location>
    <ligand>
        <name>ATP</name>
        <dbReference type="ChEBI" id="CHEBI:30616"/>
    </ligand>
</feature>
<evidence type="ECO:0000256" key="14">
    <source>
        <dbReference type="RuleBase" id="RU004013"/>
    </source>
</evidence>
<dbReference type="GO" id="GO:0005737">
    <property type="term" value="C:cytoplasm"/>
    <property type="evidence" value="ECO:0007669"/>
    <property type="project" value="UniProtKB-SubCell"/>
</dbReference>
<dbReference type="InterPro" id="IPR036850">
    <property type="entry name" value="NDK-like_dom_sf"/>
</dbReference>
<protein>
    <recommendedName>
        <fullName evidence="11 14">Nucleoside diphosphate kinase</fullName>
        <shortName evidence="11">NDK</shortName>
        <shortName evidence="11">NDP kinase</shortName>
        <ecNumber evidence="11 14">2.7.4.6</ecNumber>
    </recommendedName>
    <alternativeName>
        <fullName evidence="11">Nucleoside-2-P kinase</fullName>
    </alternativeName>
</protein>